<dbReference type="InterPro" id="IPR002048">
    <property type="entry name" value="EF_hand_dom"/>
</dbReference>
<dbReference type="GO" id="GO:0005615">
    <property type="term" value="C:extracellular space"/>
    <property type="evidence" value="ECO:0007669"/>
    <property type="project" value="TreeGrafter"/>
</dbReference>
<dbReference type="PROSITE" id="PS00018">
    <property type="entry name" value="EF_HAND_1"/>
    <property type="match status" value="2"/>
</dbReference>
<feature type="domain" description="EF-hand" evidence="5">
    <location>
        <begin position="106"/>
        <end position="141"/>
    </location>
</feature>
<keyword evidence="7" id="KW-1185">Reference proteome</keyword>
<dbReference type="Pfam" id="PF00036">
    <property type="entry name" value="EF-hand_1"/>
    <property type="match status" value="2"/>
</dbReference>
<dbReference type="InterPro" id="IPR018247">
    <property type="entry name" value="EF_Hand_1_Ca_BS"/>
</dbReference>
<feature type="domain" description="EF-hand" evidence="5">
    <location>
        <begin position="229"/>
        <end position="264"/>
    </location>
</feature>
<proteinExistence type="inferred from homology"/>
<dbReference type="Pfam" id="PF01023">
    <property type="entry name" value="S_100"/>
    <property type="match status" value="2"/>
</dbReference>
<dbReference type="InterPro" id="IPR001751">
    <property type="entry name" value="S100/CaBP7/8-like_CS"/>
</dbReference>
<protein>
    <recommendedName>
        <fullName evidence="5">EF-hand domain-containing protein</fullName>
    </recommendedName>
</protein>
<name>A0AA88PW71_9TELE</name>
<dbReference type="InterPro" id="IPR011992">
    <property type="entry name" value="EF-hand-dom_pair"/>
</dbReference>
<evidence type="ECO:0000256" key="1">
    <source>
        <dbReference type="ARBA" id="ARBA00007323"/>
    </source>
</evidence>
<organism evidence="6 7">
    <name type="scientific">Cirrhinus molitorella</name>
    <name type="common">mud carp</name>
    <dbReference type="NCBI Taxonomy" id="172907"/>
    <lineage>
        <taxon>Eukaryota</taxon>
        <taxon>Metazoa</taxon>
        <taxon>Chordata</taxon>
        <taxon>Craniata</taxon>
        <taxon>Vertebrata</taxon>
        <taxon>Euteleostomi</taxon>
        <taxon>Actinopterygii</taxon>
        <taxon>Neopterygii</taxon>
        <taxon>Teleostei</taxon>
        <taxon>Ostariophysi</taxon>
        <taxon>Cypriniformes</taxon>
        <taxon>Cyprinidae</taxon>
        <taxon>Labeoninae</taxon>
        <taxon>Labeonini</taxon>
        <taxon>Cirrhinus</taxon>
    </lineage>
</organism>
<dbReference type="SUPFAM" id="SSF47473">
    <property type="entry name" value="EF-hand"/>
    <property type="match status" value="2"/>
</dbReference>
<dbReference type="CDD" id="cd00213">
    <property type="entry name" value="S-100"/>
    <property type="match status" value="1"/>
</dbReference>
<dbReference type="Proteomes" id="UP001187343">
    <property type="component" value="Unassembled WGS sequence"/>
</dbReference>
<evidence type="ECO:0000259" key="5">
    <source>
        <dbReference type="PROSITE" id="PS50222"/>
    </source>
</evidence>
<dbReference type="PROSITE" id="PS50222">
    <property type="entry name" value="EF_HAND_2"/>
    <property type="match status" value="2"/>
</dbReference>
<dbReference type="CDD" id="cd05031">
    <property type="entry name" value="S-100A10_like"/>
    <property type="match status" value="1"/>
</dbReference>
<dbReference type="FunFam" id="1.10.238.10:FF:000044">
    <property type="entry name" value="Protein S100"/>
    <property type="match status" value="1"/>
</dbReference>
<dbReference type="SMART" id="SM00054">
    <property type="entry name" value="EFh"/>
    <property type="match status" value="2"/>
</dbReference>
<gene>
    <name evidence="6" type="ORF">Q8A67_007820</name>
</gene>
<dbReference type="PANTHER" id="PTHR11639:SF134">
    <property type="entry name" value="PROTEIN S100-A1-RELATED"/>
    <property type="match status" value="1"/>
</dbReference>
<keyword evidence="4" id="KW-0106">Calcium</keyword>
<dbReference type="GO" id="GO:0046914">
    <property type="term" value="F:transition metal ion binding"/>
    <property type="evidence" value="ECO:0007669"/>
    <property type="project" value="InterPro"/>
</dbReference>
<dbReference type="SMART" id="SM01394">
    <property type="entry name" value="S_100"/>
    <property type="match status" value="2"/>
</dbReference>
<dbReference type="InterPro" id="IPR013787">
    <property type="entry name" value="S100_Ca-bd_sub"/>
</dbReference>
<evidence type="ECO:0000256" key="3">
    <source>
        <dbReference type="ARBA" id="ARBA00022737"/>
    </source>
</evidence>
<dbReference type="Gene3D" id="1.10.238.10">
    <property type="entry name" value="EF-hand"/>
    <property type="match status" value="2"/>
</dbReference>
<sequence>MYSLLFGMCTTHPTLHSSFGRSPGINSLLLDQLLRGTFSTFFHLQVTLCLSTAVTMPSDLERAMETLITVFHRYASKEIGNASTLNRRELKMLMETELASFLKTQKDPAAVDKIMKDLDSNGDGEVNFEEFVSLVVGLSIACEQLYQKHKQAQAGGAADHLLQQNICLTPLRAHQPQDMASKLEKAIVAIVEVFEEYAGTDEQKKQLSNAELLQLIKAQITSAEFKDKVDPDKIKEVMEELDKNHDGEVNFREFSQCIAGLARAYFVKKHGKEKCKGKGKGCQDK</sequence>
<keyword evidence="2" id="KW-0479">Metal-binding</keyword>
<evidence type="ECO:0000256" key="4">
    <source>
        <dbReference type="ARBA" id="ARBA00022837"/>
    </source>
</evidence>
<dbReference type="AlphaFoldDB" id="A0AA88PW71"/>
<evidence type="ECO:0000313" key="6">
    <source>
        <dbReference type="EMBL" id="KAK2903107.1"/>
    </source>
</evidence>
<evidence type="ECO:0000313" key="7">
    <source>
        <dbReference type="Proteomes" id="UP001187343"/>
    </source>
</evidence>
<dbReference type="PANTHER" id="PTHR11639">
    <property type="entry name" value="S100 CALCIUM-BINDING PROTEIN"/>
    <property type="match status" value="1"/>
</dbReference>
<accession>A0AA88PW71</accession>
<dbReference type="GO" id="GO:0005509">
    <property type="term" value="F:calcium ion binding"/>
    <property type="evidence" value="ECO:0007669"/>
    <property type="project" value="InterPro"/>
</dbReference>
<dbReference type="PROSITE" id="PS00303">
    <property type="entry name" value="S100_CABP"/>
    <property type="match status" value="1"/>
</dbReference>
<dbReference type="InterPro" id="IPR034325">
    <property type="entry name" value="S-100_dom"/>
</dbReference>
<keyword evidence="3" id="KW-0677">Repeat</keyword>
<dbReference type="GO" id="GO:0048306">
    <property type="term" value="F:calcium-dependent protein binding"/>
    <property type="evidence" value="ECO:0007669"/>
    <property type="project" value="TreeGrafter"/>
</dbReference>
<dbReference type="GO" id="GO:0048471">
    <property type="term" value="C:perinuclear region of cytoplasm"/>
    <property type="evidence" value="ECO:0007669"/>
    <property type="project" value="TreeGrafter"/>
</dbReference>
<comment type="similarity">
    <text evidence="1">Belongs to the S-100 family.</text>
</comment>
<dbReference type="EMBL" id="JAUYZG010000007">
    <property type="protein sequence ID" value="KAK2903107.1"/>
    <property type="molecule type" value="Genomic_DNA"/>
</dbReference>
<evidence type="ECO:0000256" key="2">
    <source>
        <dbReference type="ARBA" id="ARBA00022723"/>
    </source>
</evidence>
<comment type="caution">
    <text evidence="6">The sequence shown here is derived from an EMBL/GenBank/DDBJ whole genome shotgun (WGS) entry which is preliminary data.</text>
</comment>
<reference evidence="6" key="1">
    <citation type="submission" date="2023-08" db="EMBL/GenBank/DDBJ databases">
        <title>Chromosome-level Genome Assembly of mud carp (Cirrhinus molitorella).</title>
        <authorList>
            <person name="Liu H."/>
        </authorList>
    </citation>
    <scope>NUCLEOTIDE SEQUENCE</scope>
    <source>
        <strain evidence="6">Prfri</strain>
        <tissue evidence="6">Muscle</tissue>
    </source>
</reference>